<evidence type="ECO:0000313" key="5">
    <source>
        <dbReference type="EMBL" id="WFD26753.1"/>
    </source>
</evidence>
<dbReference type="AlphaFoldDB" id="A0AAF0J3F5"/>
<dbReference type="GO" id="GO:0005840">
    <property type="term" value="C:ribosome"/>
    <property type="evidence" value="ECO:0007669"/>
    <property type="project" value="UniProtKB-KW"/>
</dbReference>
<dbReference type="InterPro" id="IPR000473">
    <property type="entry name" value="Ribosomal_bL36"/>
</dbReference>
<protein>
    <recommendedName>
        <fullName evidence="4">Ribosomal protein</fullName>
    </recommendedName>
</protein>
<dbReference type="EMBL" id="CP119894">
    <property type="protein sequence ID" value="WFD26753.1"/>
    <property type="molecule type" value="Genomic_DNA"/>
</dbReference>
<keyword evidence="2 4" id="KW-0689">Ribosomal protein</keyword>
<dbReference type="GO" id="GO:1990904">
    <property type="term" value="C:ribonucleoprotein complex"/>
    <property type="evidence" value="ECO:0007669"/>
    <property type="project" value="UniProtKB-KW"/>
</dbReference>
<dbReference type="Proteomes" id="UP001213623">
    <property type="component" value="Chromosome 3"/>
</dbReference>
<evidence type="ECO:0000256" key="4">
    <source>
        <dbReference type="RuleBase" id="RU000570"/>
    </source>
</evidence>
<dbReference type="GO" id="GO:0003735">
    <property type="term" value="F:structural constituent of ribosome"/>
    <property type="evidence" value="ECO:0007669"/>
    <property type="project" value="InterPro"/>
</dbReference>
<dbReference type="GO" id="GO:0006412">
    <property type="term" value="P:translation"/>
    <property type="evidence" value="ECO:0007669"/>
    <property type="project" value="InterPro"/>
</dbReference>
<sequence length="84" mass="9426">MLLSSLAPALRQAAAPMRAIPSMSFPVRSIPHSFMPLPMQPPLTRGMKVRSSVKKMCNYCAIVRRKGRLYVICSRNAKHKQVCI</sequence>
<evidence type="ECO:0000256" key="2">
    <source>
        <dbReference type="ARBA" id="ARBA00022980"/>
    </source>
</evidence>
<organism evidence="5 6">
    <name type="scientific">Malassezia nana</name>
    <dbReference type="NCBI Taxonomy" id="180528"/>
    <lineage>
        <taxon>Eukaryota</taxon>
        <taxon>Fungi</taxon>
        <taxon>Dikarya</taxon>
        <taxon>Basidiomycota</taxon>
        <taxon>Ustilaginomycotina</taxon>
        <taxon>Malasseziomycetes</taxon>
        <taxon>Malasseziales</taxon>
        <taxon>Malasseziaceae</taxon>
        <taxon>Malassezia</taxon>
    </lineage>
</organism>
<dbReference type="NCBIfam" id="TIGR01022">
    <property type="entry name" value="rpmJ_bact"/>
    <property type="match status" value="1"/>
</dbReference>
<dbReference type="PANTHER" id="PTHR18804:SF16">
    <property type="entry name" value="RIBOSOMAL PROTEIN"/>
    <property type="match status" value="1"/>
</dbReference>
<keyword evidence="6" id="KW-1185">Reference proteome</keyword>
<evidence type="ECO:0000256" key="3">
    <source>
        <dbReference type="ARBA" id="ARBA00023274"/>
    </source>
</evidence>
<dbReference type="Pfam" id="PF00444">
    <property type="entry name" value="Ribosomal_L36"/>
    <property type="match status" value="1"/>
</dbReference>
<dbReference type="InterPro" id="IPR035977">
    <property type="entry name" value="Ribosomal_bL36_sp"/>
</dbReference>
<name>A0AAF0J3F5_9BASI</name>
<dbReference type="PANTHER" id="PTHR18804">
    <property type="entry name" value="RIBOSOMAL PROTEIN"/>
    <property type="match status" value="1"/>
</dbReference>
<dbReference type="HAMAP" id="MF_00251">
    <property type="entry name" value="Ribosomal_bL36"/>
    <property type="match status" value="1"/>
</dbReference>
<reference evidence="5" key="1">
    <citation type="submission" date="2023-03" db="EMBL/GenBank/DDBJ databases">
        <title>Mating type loci evolution in Malassezia.</title>
        <authorList>
            <person name="Coelho M.A."/>
        </authorList>
    </citation>
    <scope>NUCLEOTIDE SEQUENCE</scope>
    <source>
        <strain evidence="5">CBS 9557</strain>
    </source>
</reference>
<evidence type="ECO:0000313" key="6">
    <source>
        <dbReference type="Proteomes" id="UP001213623"/>
    </source>
</evidence>
<accession>A0AAF0J3F5</accession>
<evidence type="ECO:0000256" key="1">
    <source>
        <dbReference type="ARBA" id="ARBA00007645"/>
    </source>
</evidence>
<dbReference type="SUPFAM" id="SSF57840">
    <property type="entry name" value="Ribosomal protein L36"/>
    <property type="match status" value="1"/>
</dbReference>
<keyword evidence="3 4" id="KW-0687">Ribonucleoprotein</keyword>
<dbReference type="InterPro" id="IPR052010">
    <property type="entry name" value="Ribosomal_LSU_bL36"/>
</dbReference>
<proteinExistence type="inferred from homology"/>
<gene>
    <name evidence="5" type="ORF">MNAN1_001740</name>
</gene>
<comment type="similarity">
    <text evidence="1 4">Belongs to the bacterial ribosomal protein bL36 family.</text>
</comment>